<evidence type="ECO:0000256" key="4">
    <source>
        <dbReference type="ARBA" id="ARBA00022989"/>
    </source>
</evidence>
<feature type="signal peptide" evidence="7">
    <location>
        <begin position="1"/>
        <end position="16"/>
    </location>
</feature>
<accession>A0A811PLR5</accession>
<evidence type="ECO:0000256" key="2">
    <source>
        <dbReference type="ARBA" id="ARBA00022692"/>
    </source>
</evidence>
<keyword evidence="3" id="KW-0479">Metal-binding</keyword>
<keyword evidence="4 6" id="KW-1133">Transmembrane helix</keyword>
<dbReference type="OrthoDB" id="694617at2759"/>
<evidence type="ECO:0008006" key="10">
    <source>
        <dbReference type="Google" id="ProtNLM"/>
    </source>
</evidence>
<dbReference type="InterPro" id="IPR036396">
    <property type="entry name" value="Cyt_P450_sf"/>
</dbReference>
<comment type="caution">
    <text evidence="8">The sequence shown here is derived from an EMBL/GenBank/DDBJ whole genome shotgun (WGS) entry which is preliminary data.</text>
</comment>
<feature type="chain" id="PRO_5032770820" description="Cytochrome P450" evidence="7">
    <location>
        <begin position="17"/>
        <end position="228"/>
    </location>
</feature>
<dbReference type="Gene3D" id="1.10.630.10">
    <property type="entry name" value="Cytochrome P450"/>
    <property type="match status" value="1"/>
</dbReference>
<dbReference type="SUPFAM" id="SSF48264">
    <property type="entry name" value="Cytochrome P450"/>
    <property type="match status" value="1"/>
</dbReference>
<gene>
    <name evidence="8" type="ORF">NCGR_LOCUS30879</name>
</gene>
<dbReference type="GO" id="GO:0016709">
    <property type="term" value="F:oxidoreductase activity, acting on paired donors, with incorporation or reduction of molecular oxygen, NAD(P)H as one donor, and incorporation of one atom of oxygen"/>
    <property type="evidence" value="ECO:0007669"/>
    <property type="project" value="TreeGrafter"/>
</dbReference>
<dbReference type="PANTHER" id="PTHR24298:SF823">
    <property type="entry name" value="CYTOCHROME P450 SUPERFAMILY PROTEIN-RELATED"/>
    <property type="match status" value="1"/>
</dbReference>
<dbReference type="GO" id="GO:0016020">
    <property type="term" value="C:membrane"/>
    <property type="evidence" value="ECO:0007669"/>
    <property type="project" value="UniProtKB-SubCell"/>
</dbReference>
<keyword evidence="5 6" id="KW-0472">Membrane</keyword>
<evidence type="ECO:0000256" key="3">
    <source>
        <dbReference type="ARBA" id="ARBA00022723"/>
    </source>
</evidence>
<evidence type="ECO:0000256" key="7">
    <source>
        <dbReference type="SAM" id="SignalP"/>
    </source>
</evidence>
<evidence type="ECO:0000313" key="8">
    <source>
        <dbReference type="EMBL" id="CAD6246631.1"/>
    </source>
</evidence>
<comment type="subcellular location">
    <subcellularLocation>
        <location evidence="1">Membrane</location>
        <topology evidence="1">Single-pass membrane protein</topology>
    </subcellularLocation>
</comment>
<name>A0A811PLR5_9POAL</name>
<organism evidence="8 9">
    <name type="scientific">Miscanthus lutarioriparius</name>
    <dbReference type="NCBI Taxonomy" id="422564"/>
    <lineage>
        <taxon>Eukaryota</taxon>
        <taxon>Viridiplantae</taxon>
        <taxon>Streptophyta</taxon>
        <taxon>Embryophyta</taxon>
        <taxon>Tracheophyta</taxon>
        <taxon>Spermatophyta</taxon>
        <taxon>Magnoliopsida</taxon>
        <taxon>Liliopsida</taxon>
        <taxon>Poales</taxon>
        <taxon>Poaceae</taxon>
        <taxon>PACMAD clade</taxon>
        <taxon>Panicoideae</taxon>
        <taxon>Andropogonodae</taxon>
        <taxon>Andropogoneae</taxon>
        <taxon>Saccharinae</taxon>
        <taxon>Miscanthus</taxon>
    </lineage>
</organism>
<keyword evidence="7" id="KW-0732">Signal</keyword>
<dbReference type="InterPro" id="IPR051103">
    <property type="entry name" value="Plant_metabolite_P450s"/>
</dbReference>
<feature type="transmembrane region" description="Helical" evidence="6">
    <location>
        <begin position="186"/>
        <end position="206"/>
    </location>
</feature>
<proteinExistence type="predicted"/>
<keyword evidence="2 6" id="KW-0812">Transmembrane</keyword>
<evidence type="ECO:0000256" key="1">
    <source>
        <dbReference type="ARBA" id="ARBA00004167"/>
    </source>
</evidence>
<dbReference type="GO" id="GO:0005506">
    <property type="term" value="F:iron ion binding"/>
    <property type="evidence" value="ECO:0007669"/>
    <property type="project" value="InterPro"/>
</dbReference>
<sequence length="228" mass="25063">MQDALIFLLLLPLTLSILIVSRRRHALACEAAYTRLAAVKSAVLRKLPTLGRQPEVFVTDRFAAHRLLVSGVAAGGALSDRPPSIVPSAVLSRHRHYNINSAPYGPLWRAIRRNLTSEIFHPSSLWQYGPARRHALRGLVADLHRQCAFGGAVLAAMFALLATMCFGAGVDAGLVRAMADAQDDLVQCFLGLRVFAMLPAVTGLIYPNRWRKLLQPTFTISAKYHPNF</sequence>
<dbReference type="EMBL" id="CAJGYO010000007">
    <property type="protein sequence ID" value="CAD6246631.1"/>
    <property type="molecule type" value="Genomic_DNA"/>
</dbReference>
<dbReference type="AlphaFoldDB" id="A0A811PLR5"/>
<evidence type="ECO:0000313" key="9">
    <source>
        <dbReference type="Proteomes" id="UP000604825"/>
    </source>
</evidence>
<evidence type="ECO:0000256" key="6">
    <source>
        <dbReference type="SAM" id="Phobius"/>
    </source>
</evidence>
<dbReference type="GO" id="GO:0020037">
    <property type="term" value="F:heme binding"/>
    <property type="evidence" value="ECO:0007669"/>
    <property type="project" value="InterPro"/>
</dbReference>
<keyword evidence="9" id="KW-1185">Reference proteome</keyword>
<reference evidence="8" key="1">
    <citation type="submission" date="2020-10" db="EMBL/GenBank/DDBJ databases">
        <authorList>
            <person name="Han B."/>
            <person name="Lu T."/>
            <person name="Zhao Q."/>
            <person name="Huang X."/>
            <person name="Zhao Y."/>
        </authorList>
    </citation>
    <scope>NUCLEOTIDE SEQUENCE</scope>
</reference>
<dbReference type="PANTHER" id="PTHR24298">
    <property type="entry name" value="FLAVONOID 3'-MONOOXYGENASE-RELATED"/>
    <property type="match status" value="1"/>
</dbReference>
<feature type="transmembrane region" description="Helical" evidence="6">
    <location>
        <begin position="149"/>
        <end position="174"/>
    </location>
</feature>
<dbReference type="Proteomes" id="UP000604825">
    <property type="component" value="Unassembled WGS sequence"/>
</dbReference>
<evidence type="ECO:0000256" key="5">
    <source>
        <dbReference type="ARBA" id="ARBA00023136"/>
    </source>
</evidence>
<protein>
    <recommendedName>
        <fullName evidence="10">Cytochrome P450</fullName>
    </recommendedName>
</protein>